<reference evidence="2" key="1">
    <citation type="submission" date="2017-12" db="EMBL/GenBank/DDBJ databases">
        <title>Draft genome sequence of Telmatospirillum siberiense 26-4b1T, an acidotolerant peatland alphaproteobacterium potentially involved in sulfur cycling.</title>
        <authorList>
            <person name="Hausmann B."/>
            <person name="Pjevac P."/>
            <person name="Schreck K."/>
            <person name="Herbold C.W."/>
            <person name="Daims H."/>
            <person name="Wagner M."/>
            <person name="Pester M."/>
            <person name="Loy A."/>
        </authorList>
    </citation>
    <scope>NUCLEOTIDE SEQUENCE [LARGE SCALE GENOMIC DNA]</scope>
    <source>
        <strain evidence="2">26-4b1</strain>
    </source>
</reference>
<keyword evidence="2" id="KW-1185">Reference proteome</keyword>
<dbReference type="AlphaFoldDB" id="A0A2N3PTF1"/>
<dbReference type="EMBL" id="PIUM01000018">
    <property type="protein sequence ID" value="PKU23672.1"/>
    <property type="molecule type" value="Genomic_DNA"/>
</dbReference>
<evidence type="ECO:0008006" key="3">
    <source>
        <dbReference type="Google" id="ProtNLM"/>
    </source>
</evidence>
<evidence type="ECO:0000313" key="1">
    <source>
        <dbReference type="EMBL" id="PKU23672.1"/>
    </source>
</evidence>
<protein>
    <recommendedName>
        <fullName evidence="3">DUF922 domain-containing protein</fullName>
    </recommendedName>
</protein>
<name>A0A2N3PTF1_9PROT</name>
<dbReference type="Proteomes" id="UP000233293">
    <property type="component" value="Unassembled WGS sequence"/>
</dbReference>
<accession>A0A2N3PTF1</accession>
<evidence type="ECO:0000313" key="2">
    <source>
        <dbReference type="Proteomes" id="UP000233293"/>
    </source>
</evidence>
<gene>
    <name evidence="1" type="ORF">CWS72_15490</name>
</gene>
<proteinExistence type="predicted"/>
<organism evidence="1 2">
    <name type="scientific">Telmatospirillum siberiense</name>
    <dbReference type="NCBI Taxonomy" id="382514"/>
    <lineage>
        <taxon>Bacteria</taxon>
        <taxon>Pseudomonadati</taxon>
        <taxon>Pseudomonadota</taxon>
        <taxon>Alphaproteobacteria</taxon>
        <taxon>Rhodospirillales</taxon>
        <taxon>Rhodospirillaceae</taxon>
        <taxon>Telmatospirillum</taxon>
    </lineage>
</organism>
<comment type="caution">
    <text evidence="1">The sequence shown here is derived from an EMBL/GenBank/DDBJ whole genome shotgun (WGS) entry which is preliminary data.</text>
</comment>
<sequence length="224" mass="25126">MVCLVLFVVSFPAWGQCPEPPAVARNPTVRLDVIEPKLVYRHDVDLYGLGRIRNTFEKAPAGWIMLGVTITSDQLSMEVRPVVLRQAGGSACVWVTEVAARIGDPELDVYVAANYPEGTCEYDVVREHENQHVEINRGVVHAWAPRIGAELRHVVAQSFPVSVAGSADVRQLPRMLMDRLRPLLDGMRAEMRQKNGALDTPENYRRTAARCKNWFPDGTRLPDR</sequence>